<feature type="binding site" evidence="10">
    <location>
        <position position="36"/>
    </location>
    <ligand>
        <name>GTP</name>
        <dbReference type="ChEBI" id="CHEBI:37565"/>
    </ligand>
</feature>
<dbReference type="SFLD" id="SFLDG01386">
    <property type="entry name" value="main_SPASM_domain-containing"/>
    <property type="match status" value="1"/>
</dbReference>
<organism evidence="12 14">
    <name type="scientific">Testudinibacter aquarius</name>
    <dbReference type="NCBI Taxonomy" id="1524974"/>
    <lineage>
        <taxon>Bacteria</taxon>
        <taxon>Pseudomonadati</taxon>
        <taxon>Pseudomonadota</taxon>
        <taxon>Gammaproteobacteria</taxon>
        <taxon>Pasteurellales</taxon>
        <taxon>Pasteurellaceae</taxon>
        <taxon>Testudinibacter</taxon>
    </lineage>
</organism>
<dbReference type="GO" id="GO:0005525">
    <property type="term" value="F:GTP binding"/>
    <property type="evidence" value="ECO:0007669"/>
    <property type="project" value="UniProtKB-UniRule"/>
</dbReference>
<feature type="binding site" evidence="10">
    <location>
        <begin position="280"/>
        <end position="282"/>
    </location>
    <ligand>
        <name>GTP</name>
        <dbReference type="ChEBI" id="CHEBI:37565"/>
    </ligand>
</feature>
<dbReference type="InterPro" id="IPR013483">
    <property type="entry name" value="MoaA"/>
</dbReference>
<comment type="subunit">
    <text evidence="10">Monomer and homodimer.</text>
</comment>
<dbReference type="NCBIfam" id="TIGR02666">
    <property type="entry name" value="moaA"/>
    <property type="match status" value="1"/>
</dbReference>
<dbReference type="HAMAP" id="MF_01225_B">
    <property type="entry name" value="MoaA_B"/>
    <property type="match status" value="1"/>
</dbReference>
<keyword evidence="6 10" id="KW-0411">Iron-sulfur</keyword>
<dbReference type="UniPathway" id="UPA00344"/>
<evidence type="ECO:0000256" key="7">
    <source>
        <dbReference type="ARBA" id="ARBA00023134"/>
    </source>
</evidence>
<dbReference type="InterPro" id="IPR050105">
    <property type="entry name" value="MoCo_biosynth_MoaA/MoaC"/>
</dbReference>
<dbReference type="EC" id="4.1.99.22" evidence="10"/>
<dbReference type="Pfam" id="PF06463">
    <property type="entry name" value="Mob_synth_C"/>
    <property type="match status" value="1"/>
</dbReference>
<dbReference type="EMBL" id="SMCP01000007">
    <property type="protein sequence ID" value="TCV85960.1"/>
    <property type="molecule type" value="Genomic_DNA"/>
</dbReference>
<dbReference type="SFLD" id="SFLDG01383">
    <property type="entry name" value="cyclic_pyranopterin_phosphate"/>
    <property type="match status" value="1"/>
</dbReference>
<feature type="binding site" evidence="10">
    <location>
        <position position="275"/>
    </location>
    <ligand>
        <name>[4Fe-4S] cluster</name>
        <dbReference type="ChEBI" id="CHEBI:49883"/>
        <label>2</label>
        <note>4Fe-4S-substrate</note>
    </ligand>
</feature>
<comment type="catalytic activity">
    <reaction evidence="10">
        <text>GTP + AH2 + S-adenosyl-L-methionine = (8S)-3',8-cyclo-7,8-dihydroguanosine 5'-triphosphate + 5'-deoxyadenosine + L-methionine + A + H(+)</text>
        <dbReference type="Rhea" id="RHEA:49576"/>
        <dbReference type="ChEBI" id="CHEBI:13193"/>
        <dbReference type="ChEBI" id="CHEBI:15378"/>
        <dbReference type="ChEBI" id="CHEBI:17319"/>
        <dbReference type="ChEBI" id="CHEBI:17499"/>
        <dbReference type="ChEBI" id="CHEBI:37565"/>
        <dbReference type="ChEBI" id="CHEBI:57844"/>
        <dbReference type="ChEBI" id="CHEBI:59789"/>
        <dbReference type="ChEBI" id="CHEBI:131766"/>
        <dbReference type="EC" id="4.1.99.22"/>
    </reaction>
</comment>
<dbReference type="InterPro" id="IPR040064">
    <property type="entry name" value="MoaA-like"/>
</dbReference>
<evidence type="ECO:0000256" key="9">
    <source>
        <dbReference type="ARBA" id="ARBA00023239"/>
    </source>
</evidence>
<dbReference type="CDD" id="cd01335">
    <property type="entry name" value="Radical_SAM"/>
    <property type="match status" value="1"/>
</dbReference>
<comment type="cofactor">
    <cofactor evidence="10">
        <name>[4Fe-4S] cluster</name>
        <dbReference type="ChEBI" id="CHEBI:49883"/>
    </cofactor>
    <text evidence="10">Binds 2 [4Fe-4S] clusters. Binds 1 [4Fe-4S] cluster coordinated with 3 cysteines and an exchangeable S-adenosyl-L-methionine and 1 [4Fe-4S] cluster coordinated with 3 cysteines and the GTP-derived substrate.</text>
</comment>
<dbReference type="EMBL" id="VDGV01000004">
    <property type="protein sequence ID" value="TNG93665.1"/>
    <property type="molecule type" value="Genomic_DNA"/>
</dbReference>
<dbReference type="GO" id="GO:0046872">
    <property type="term" value="F:metal ion binding"/>
    <property type="evidence" value="ECO:0007669"/>
    <property type="project" value="UniProtKB-KW"/>
</dbReference>
<gene>
    <name evidence="10 13" type="primary">moaA</name>
    <name evidence="12" type="ORF">EDC16_10728</name>
    <name evidence="13" type="ORF">FHQ21_00435</name>
</gene>
<sequence>MQQIRIHQIPVGFVPLQQNQPQQLVDRFKRQYQYLRLSITDVCNFKCNYCLPNGYQPQSSKPSFLQLNEIRRLINGFAAMGTEKVRITGGEPTLRKDFTRIIETVRANDKIKKIALTTNGYRMAKSVAEWRAAGLDAINVSVDSLDPKMFHQITGENLFHQVMDGIDKAFEAGYQQIKVNSVLMKGLNDKDFAAFLAWIKDRPIEMRFIELMQTGEMDRFFDRHHLSGSVLMEQLLQNGWQLQNRAMTDGPAKVLKHPDYQGAIGLIMPYSKDFCADCNRLRVSAKGQLHLCLFGEEGVELRDLLQQDWQQAPLQARLFSALQQKREHHYLHQGDSGVRPHLASIGG</sequence>
<feature type="binding site" evidence="10">
    <location>
        <position position="141"/>
    </location>
    <ligand>
        <name>S-adenosyl-L-methionine</name>
        <dbReference type="ChEBI" id="CHEBI:59789"/>
    </ligand>
</feature>
<feature type="binding site" evidence="10">
    <location>
        <position position="178"/>
    </location>
    <ligand>
        <name>GTP</name>
        <dbReference type="ChEBI" id="CHEBI:37565"/>
    </ligand>
</feature>
<dbReference type="GO" id="GO:1904047">
    <property type="term" value="F:S-adenosyl-L-methionine binding"/>
    <property type="evidence" value="ECO:0007669"/>
    <property type="project" value="UniProtKB-UniRule"/>
</dbReference>
<evidence type="ECO:0000256" key="1">
    <source>
        <dbReference type="ARBA" id="ARBA00022485"/>
    </source>
</evidence>
<dbReference type="GO" id="GO:0006777">
    <property type="term" value="P:Mo-molybdopterin cofactor biosynthetic process"/>
    <property type="evidence" value="ECO:0007669"/>
    <property type="project" value="UniProtKB-UniRule"/>
</dbReference>
<dbReference type="InterPro" id="IPR006638">
    <property type="entry name" value="Elp3/MiaA/NifB-like_rSAM"/>
</dbReference>
<feature type="domain" description="Radical SAM core" evidence="11">
    <location>
        <begin position="27"/>
        <end position="252"/>
    </location>
</feature>
<evidence type="ECO:0000313" key="14">
    <source>
        <dbReference type="Proteomes" id="UP000294619"/>
    </source>
</evidence>
<dbReference type="PANTHER" id="PTHR22960">
    <property type="entry name" value="MOLYBDOPTERIN COFACTOR SYNTHESIS PROTEIN A"/>
    <property type="match status" value="1"/>
</dbReference>
<evidence type="ECO:0000256" key="6">
    <source>
        <dbReference type="ARBA" id="ARBA00023014"/>
    </source>
</evidence>
<dbReference type="SUPFAM" id="SSF102114">
    <property type="entry name" value="Radical SAM enzymes"/>
    <property type="match status" value="1"/>
</dbReference>
<name>A0A4R3Y2P2_9PAST</name>
<dbReference type="InterPro" id="IPR013785">
    <property type="entry name" value="Aldolase_TIM"/>
</dbReference>
<dbReference type="GO" id="GO:0061799">
    <property type="term" value="F:cyclic pyranopterin monophosphate synthase activity"/>
    <property type="evidence" value="ECO:0007669"/>
    <property type="project" value="TreeGrafter"/>
</dbReference>
<evidence type="ECO:0000256" key="4">
    <source>
        <dbReference type="ARBA" id="ARBA00022741"/>
    </source>
</evidence>
<dbReference type="Proteomes" id="UP000305526">
    <property type="component" value="Unassembled WGS sequence"/>
</dbReference>
<feature type="binding site" evidence="10">
    <location>
        <position position="49"/>
    </location>
    <ligand>
        <name>S-adenosyl-L-methionine</name>
        <dbReference type="ChEBI" id="CHEBI:59789"/>
    </ligand>
</feature>
<accession>A0A4R3Y2P2</accession>
<feature type="binding site" evidence="10">
    <location>
        <position position="212"/>
    </location>
    <ligand>
        <name>S-adenosyl-L-methionine</name>
        <dbReference type="ChEBI" id="CHEBI:59789"/>
    </ligand>
</feature>
<comment type="function">
    <text evidence="10">Catalyzes the cyclization of GTP to (8S)-3',8-cyclo-7,8-dihydroguanosine 5'-triphosphate.</text>
</comment>
<evidence type="ECO:0000256" key="8">
    <source>
        <dbReference type="ARBA" id="ARBA00023150"/>
    </source>
</evidence>
<dbReference type="PANTHER" id="PTHR22960:SF28">
    <property type="entry name" value="GTP 3',8-CYCLASE"/>
    <property type="match status" value="1"/>
</dbReference>
<feature type="binding site" evidence="10">
    <location>
        <position position="43"/>
    </location>
    <ligand>
        <name>[4Fe-4S] cluster</name>
        <dbReference type="ChEBI" id="CHEBI:49883"/>
        <label>1</label>
        <note>4Fe-4S-S-AdoMet</note>
    </ligand>
</feature>
<dbReference type="GO" id="GO:0051539">
    <property type="term" value="F:4 iron, 4 sulfur cluster binding"/>
    <property type="evidence" value="ECO:0007669"/>
    <property type="project" value="UniProtKB-UniRule"/>
</dbReference>
<comment type="caution">
    <text evidence="12">The sequence shown here is derived from an EMBL/GenBank/DDBJ whole genome shotgun (WGS) entry which is preliminary data.</text>
</comment>
<evidence type="ECO:0000256" key="10">
    <source>
        <dbReference type="HAMAP-Rule" id="MF_01225"/>
    </source>
</evidence>
<dbReference type="SMART" id="SM00729">
    <property type="entry name" value="Elp3"/>
    <property type="match status" value="1"/>
</dbReference>
<proteinExistence type="inferred from homology"/>
<keyword evidence="5 10" id="KW-0408">Iron</keyword>
<dbReference type="Proteomes" id="UP000294619">
    <property type="component" value="Unassembled WGS sequence"/>
</dbReference>
<dbReference type="FunFam" id="3.20.20.70:FF:000057">
    <property type="entry name" value="GTP 3',8-cyclase"/>
    <property type="match status" value="1"/>
</dbReference>
<feature type="binding site" evidence="10">
    <location>
        <position position="47"/>
    </location>
    <ligand>
        <name>[4Fe-4S] cluster</name>
        <dbReference type="ChEBI" id="CHEBI:49883"/>
        <label>1</label>
        <note>4Fe-4S-S-AdoMet</note>
    </ligand>
</feature>
<feature type="binding site" evidence="10">
    <location>
        <position position="117"/>
    </location>
    <ligand>
        <name>GTP</name>
        <dbReference type="ChEBI" id="CHEBI:37565"/>
    </ligand>
</feature>
<keyword evidence="8 10" id="KW-0501">Molybdenum cofactor biosynthesis</keyword>
<dbReference type="AlphaFoldDB" id="A0A4R3Y2P2"/>
<feature type="binding site" evidence="10">
    <location>
        <position position="50"/>
    </location>
    <ligand>
        <name>[4Fe-4S] cluster</name>
        <dbReference type="ChEBI" id="CHEBI:49883"/>
        <label>1</label>
        <note>4Fe-4S-S-AdoMet</note>
    </ligand>
</feature>
<dbReference type="Pfam" id="PF04055">
    <property type="entry name" value="Radical_SAM"/>
    <property type="match status" value="1"/>
</dbReference>
<dbReference type="InterPro" id="IPR058240">
    <property type="entry name" value="rSAM_sf"/>
</dbReference>
<protein>
    <recommendedName>
        <fullName evidence="10">GTP 3',8-cyclase</fullName>
        <ecNumber evidence="10">4.1.99.22</ecNumber>
    </recommendedName>
    <alternativeName>
        <fullName evidence="10">Molybdenum cofactor biosynthesis protein A</fullName>
    </alternativeName>
</protein>
<dbReference type="RefSeq" id="WP_132967344.1">
    <property type="nucleotide sequence ID" value="NZ_LEKL01000003.1"/>
</dbReference>
<evidence type="ECO:0000259" key="11">
    <source>
        <dbReference type="PROSITE" id="PS51918"/>
    </source>
</evidence>
<evidence type="ECO:0000313" key="13">
    <source>
        <dbReference type="EMBL" id="TNG93665.1"/>
    </source>
</evidence>
<dbReference type="Gene3D" id="3.20.20.70">
    <property type="entry name" value="Aldolase class I"/>
    <property type="match status" value="1"/>
</dbReference>
<keyword evidence="15" id="KW-1185">Reference proteome</keyword>
<feature type="binding site" evidence="10">
    <location>
        <position position="292"/>
    </location>
    <ligand>
        <name>[4Fe-4S] cluster</name>
        <dbReference type="ChEBI" id="CHEBI:49883"/>
        <label>2</label>
        <note>4Fe-4S-substrate</note>
    </ligand>
</feature>
<dbReference type="SFLD" id="SFLDG01067">
    <property type="entry name" value="SPASM/twitch_domain_containing"/>
    <property type="match status" value="1"/>
</dbReference>
<comment type="similarity">
    <text evidence="10">Belongs to the radical SAM superfamily. MoaA family.</text>
</comment>
<evidence type="ECO:0000313" key="12">
    <source>
        <dbReference type="EMBL" id="TCV85960.1"/>
    </source>
</evidence>
<dbReference type="SFLD" id="SFLDS00029">
    <property type="entry name" value="Radical_SAM"/>
    <property type="match status" value="1"/>
</dbReference>
<keyword evidence="1 10" id="KW-0004">4Fe-4S</keyword>
<dbReference type="GO" id="GO:0061798">
    <property type="term" value="F:GTP 3',8'-cyclase activity"/>
    <property type="evidence" value="ECO:0007669"/>
    <property type="project" value="UniProtKB-UniRule"/>
</dbReference>
<feature type="binding site" evidence="10">
    <location>
        <position position="90"/>
    </location>
    <ligand>
        <name>S-adenosyl-L-methionine</name>
        <dbReference type="ChEBI" id="CHEBI:59789"/>
    </ligand>
</feature>
<feature type="binding site" evidence="10">
    <location>
        <position position="278"/>
    </location>
    <ligand>
        <name>[4Fe-4S] cluster</name>
        <dbReference type="ChEBI" id="CHEBI:49883"/>
        <label>2</label>
        <note>4Fe-4S-substrate</note>
    </ligand>
</feature>
<keyword evidence="4 10" id="KW-0547">Nucleotide-binding</keyword>
<reference evidence="13 15" key="2">
    <citation type="submission" date="2019-05" db="EMBL/GenBank/DDBJ databases">
        <title>Pasteurellaceae isolates from reptiles.</title>
        <authorList>
            <person name="Bojesen A.M."/>
            <person name="Lund E."/>
        </authorList>
    </citation>
    <scope>NUCLEOTIDE SEQUENCE [LARGE SCALE GENOMIC DNA]</scope>
    <source>
        <strain evidence="13 15">ELNT2x</strain>
    </source>
</reference>
<reference evidence="12 14" key="1">
    <citation type="submission" date="2019-03" db="EMBL/GenBank/DDBJ databases">
        <title>Genomic Encyclopedia of Type Strains, Phase IV (KMG-IV): sequencing the most valuable type-strain genomes for metagenomic binning, comparative biology and taxonomic classification.</title>
        <authorList>
            <person name="Goeker M."/>
        </authorList>
    </citation>
    <scope>NUCLEOTIDE SEQUENCE [LARGE SCALE GENOMIC DNA]</scope>
    <source>
        <strain evidence="12 14">DSM 28140</strain>
    </source>
</reference>
<keyword evidence="7 10" id="KW-0342">GTP-binding</keyword>
<evidence type="ECO:0000256" key="3">
    <source>
        <dbReference type="ARBA" id="ARBA00022723"/>
    </source>
</evidence>
<evidence type="ECO:0000256" key="5">
    <source>
        <dbReference type="ARBA" id="ARBA00023004"/>
    </source>
</evidence>
<dbReference type="CDD" id="cd21117">
    <property type="entry name" value="Twitch_MoaA"/>
    <property type="match status" value="1"/>
</dbReference>
<keyword evidence="3 10" id="KW-0479">Metal-binding</keyword>
<feature type="binding site" evidence="10">
    <location>
        <position position="86"/>
    </location>
    <ligand>
        <name>GTP</name>
        <dbReference type="ChEBI" id="CHEBI:37565"/>
    </ligand>
</feature>
<dbReference type="PROSITE" id="PS51918">
    <property type="entry name" value="RADICAL_SAM"/>
    <property type="match status" value="1"/>
</dbReference>
<evidence type="ECO:0000256" key="2">
    <source>
        <dbReference type="ARBA" id="ARBA00022691"/>
    </source>
</evidence>
<dbReference type="InterPro" id="IPR010505">
    <property type="entry name" value="MoaA_twitch"/>
</dbReference>
<comment type="pathway">
    <text evidence="10">Cofactor biosynthesis; molybdopterin biosynthesis.</text>
</comment>
<evidence type="ECO:0000313" key="15">
    <source>
        <dbReference type="Proteomes" id="UP000305526"/>
    </source>
</evidence>
<dbReference type="InterPro" id="IPR007197">
    <property type="entry name" value="rSAM"/>
</dbReference>
<keyword evidence="2 10" id="KW-0949">S-adenosyl-L-methionine</keyword>
<keyword evidence="9 10" id="KW-0456">Lyase</keyword>